<gene>
    <name evidence="3" type="ORF">A3D01_02575</name>
</gene>
<sequence length="287" mass="33179">MKNRRNISVTICIKKYYPVVLEIVESFVNQTLSPSDIVIVGELHALNKIKKKFEKEKNITYESFIGDKNVARNKSISLAKGDYVIFSDYDMVASLNLLEECSKLLGKHNALVIPEVGTNSRNFFKRVFKLEKEIANDDNDAITPRMFKKNLFDDGSKPFDVKFGVLDEWGFYKNLKKKKPSVGYVKNAFFTIKDRFSFSERLDRSYKKGFWSNYLIKDMGMEGVKRINPINRGLIVYSRNFKLFINNPFIFLTLIAIKNIEFLSFAVGYFVGSIQRISLKDIENNTA</sequence>
<evidence type="ECO:0000313" key="3">
    <source>
        <dbReference type="EMBL" id="OGM33831.1"/>
    </source>
</evidence>
<dbReference type="InterPro" id="IPR001173">
    <property type="entry name" value="Glyco_trans_2-like"/>
</dbReference>
<proteinExistence type="predicted"/>
<keyword evidence="1" id="KW-0472">Membrane</keyword>
<name>A0A1F7Z2S5_9BACT</name>
<dbReference type="AlphaFoldDB" id="A0A1F7Z2S5"/>
<dbReference type="InterPro" id="IPR029044">
    <property type="entry name" value="Nucleotide-diphossugar_trans"/>
</dbReference>
<dbReference type="Proteomes" id="UP000177169">
    <property type="component" value="Unassembled WGS sequence"/>
</dbReference>
<evidence type="ECO:0000256" key="1">
    <source>
        <dbReference type="SAM" id="Phobius"/>
    </source>
</evidence>
<keyword evidence="1" id="KW-1133">Transmembrane helix</keyword>
<evidence type="ECO:0000259" key="2">
    <source>
        <dbReference type="Pfam" id="PF00535"/>
    </source>
</evidence>
<protein>
    <recommendedName>
        <fullName evidence="2">Glycosyltransferase 2-like domain-containing protein</fullName>
    </recommendedName>
</protein>
<comment type="caution">
    <text evidence="3">The sequence shown here is derived from an EMBL/GenBank/DDBJ whole genome shotgun (WGS) entry which is preliminary data.</text>
</comment>
<organism evidence="3 4">
    <name type="scientific">Candidatus Woesebacteria bacterium RIFCSPHIGHO2_02_FULL_39_13</name>
    <dbReference type="NCBI Taxonomy" id="1802505"/>
    <lineage>
        <taxon>Bacteria</taxon>
        <taxon>Candidatus Woeseibacteriota</taxon>
    </lineage>
</organism>
<dbReference type="SUPFAM" id="SSF53448">
    <property type="entry name" value="Nucleotide-diphospho-sugar transferases"/>
    <property type="match status" value="1"/>
</dbReference>
<dbReference type="Gene3D" id="3.90.550.10">
    <property type="entry name" value="Spore Coat Polysaccharide Biosynthesis Protein SpsA, Chain A"/>
    <property type="match status" value="1"/>
</dbReference>
<evidence type="ECO:0000313" key="4">
    <source>
        <dbReference type="Proteomes" id="UP000177169"/>
    </source>
</evidence>
<accession>A0A1F7Z2S5</accession>
<feature type="transmembrane region" description="Helical" evidence="1">
    <location>
        <begin position="249"/>
        <end position="271"/>
    </location>
</feature>
<dbReference type="STRING" id="1802505.A3D01_02575"/>
<keyword evidence="1" id="KW-0812">Transmembrane</keyword>
<dbReference type="CDD" id="cd00761">
    <property type="entry name" value="Glyco_tranf_GTA_type"/>
    <property type="match status" value="1"/>
</dbReference>
<dbReference type="EMBL" id="MGGR01000013">
    <property type="protein sequence ID" value="OGM33831.1"/>
    <property type="molecule type" value="Genomic_DNA"/>
</dbReference>
<dbReference type="Pfam" id="PF00535">
    <property type="entry name" value="Glycos_transf_2"/>
    <property type="match status" value="1"/>
</dbReference>
<reference evidence="3 4" key="1">
    <citation type="journal article" date="2016" name="Nat. Commun.">
        <title>Thousands of microbial genomes shed light on interconnected biogeochemical processes in an aquifer system.</title>
        <authorList>
            <person name="Anantharaman K."/>
            <person name="Brown C.T."/>
            <person name="Hug L.A."/>
            <person name="Sharon I."/>
            <person name="Castelle C.J."/>
            <person name="Probst A.J."/>
            <person name="Thomas B.C."/>
            <person name="Singh A."/>
            <person name="Wilkins M.J."/>
            <person name="Karaoz U."/>
            <person name="Brodie E.L."/>
            <person name="Williams K.H."/>
            <person name="Hubbard S.S."/>
            <person name="Banfield J.F."/>
        </authorList>
    </citation>
    <scope>NUCLEOTIDE SEQUENCE [LARGE SCALE GENOMIC DNA]</scope>
</reference>
<feature type="domain" description="Glycosyltransferase 2-like" evidence="2">
    <location>
        <begin position="8"/>
        <end position="132"/>
    </location>
</feature>